<dbReference type="EMBL" id="GG662244">
    <property type="protein sequence ID" value="EAS07236.2"/>
    <property type="molecule type" value="Genomic_DNA"/>
</dbReference>
<dbReference type="Proteomes" id="UP000009168">
    <property type="component" value="Unassembled WGS sequence"/>
</dbReference>
<protein>
    <submittedName>
        <fullName evidence="3">Uncharacterized protein</fullName>
    </submittedName>
</protein>
<feature type="region of interest" description="Disordered" evidence="2">
    <location>
        <begin position="852"/>
        <end position="886"/>
    </location>
</feature>
<dbReference type="eggNOG" id="ENOG502SINS">
    <property type="taxonomic scope" value="Eukaryota"/>
</dbReference>
<feature type="compositionally biased region" description="Basic and acidic residues" evidence="2">
    <location>
        <begin position="875"/>
        <end position="885"/>
    </location>
</feature>
<dbReference type="KEGG" id="tet:TTHERM_01001280"/>
<dbReference type="RefSeq" id="XP_001027478.2">
    <property type="nucleotide sequence ID" value="XM_001027478.2"/>
</dbReference>
<sequence length="1375" mass="160831">MIYFLLFCSILQAQNQVCLQFNHNFICQKNNQSLPNIIFKNIFFNYLFNGKQATIIFIFLHLRFLQQEKAKLLQQSLKLLQHNIYLIIAYLQRFNFSTMGDTTPQQDQNKDSNAKNNLKHSLHNMQKYELDDTPLLIHDLNKQWAFNQQPNMAVQGGYIDSNQAIRTDDGIKYDVNIEGITEEELDDWIAQSANRPISSYLDPYKKFSAPASLLSQLKRRYRQKVKNGDPNCKRLYFSSQDEKISQNRLYSLQNQSQVQGLSSDLKQNDLNLTFNYNNLSPKKISGTSIRVREKKIGNLTPLNNANNNISNNLSSFQNPYGEPHDNLHNYSAKINSYLNAGNVEKYGTPNTYLKQKQHTQISSSANKRYESESKQHNMDINESSQMHMYDPDKDINFNKYDKKQIQVIKDLQNRFRYHGSVNSSLRPSFKSNANRHQQIFMNNNLLQLRGQSAQAYNRSNLYTQVQSPQKMSLNNSRPSSVMKRHFNLSLNKTHEGNSIQRYQSFSREYEQNQENNHMFNNLKQKSAASPNQQNYFESNLNKPNPFTTGKEQFKNSYIQICGQKNITTNPFEINLQFAQNQNNQRIGQDNAQNPFTIQQQNQNDNNQNKDQITQKIPSFRQNLNKKNVKEESVDKDVIKKVIEKVEKLLAEKEEKLPSEIEQKNNGNDRLALQNDKQDDSSCFEQNFNQHLNEILEISKSKSQQDSAQASFLKGVGRMKKNKDRSAITAFKQALNFDKAHFPTIYNLACIYERNKKFKCAESWLEIANMFKKNKNDINYGFAIIYYKTQRFEEAYKKIDSLIEELAKNLEEEESIPQTHLYLRSLCGKKLGQKAFDNIKQEDKLAKSIVSLEDKNTSPQKQTNKKKDIFSSQVNRDQKSPEKQNDKAQLAIEDDKQQKRELQIQIQPSFQQYYKRASEDYKAFIKYTCPKNFMLLKHFMFAVVFKKVRKMEIKFPPHIFCEFFSLVKQILAAETYEPALEPIIKNEQSAIQNGWAPPIHIGKVPSGFEKDKRVATYPPLIQPGVGLKLQLLERRKDELVKKLSELSFFKRFPSQTIVNFLPQFELRYIEKSELLFAQKGEVYIITGGHLTVFDHSKQFNEPDIVAYYSEGDIIGCNDKDNKISFHPDIWFLSLTRVEYVAINESDFIDLWNLQNDIHHKQILNFIKQIDIFERVSQLTLYRLAFELLKEKIFQNKDIVFNDGESVHKYHYIELFKEDPKALKNLKNRIFNKIDILPHTQLQIQGFFLVQEGNLELKAYNDWQHYVLRPYNFVGENLLFPSLSISRFGQIVCSSQSAKCLFLSRYDFHKICSIDKEVMKSNVQKSDYFANCQRILYKYYKHHKIEDFDQNSISGQISNSINTNNNNNLANANNFQI</sequence>
<organism evidence="3 4">
    <name type="scientific">Tetrahymena thermophila (strain SB210)</name>
    <dbReference type="NCBI Taxonomy" id="312017"/>
    <lineage>
        <taxon>Eukaryota</taxon>
        <taxon>Sar</taxon>
        <taxon>Alveolata</taxon>
        <taxon>Ciliophora</taxon>
        <taxon>Intramacronucleata</taxon>
        <taxon>Oligohymenophorea</taxon>
        <taxon>Hymenostomatida</taxon>
        <taxon>Tetrahymenina</taxon>
        <taxon>Tetrahymenidae</taxon>
        <taxon>Tetrahymena</taxon>
    </lineage>
</organism>
<proteinExistence type="predicted"/>
<dbReference type="InterPro" id="IPR018490">
    <property type="entry name" value="cNMP-bd_dom_sf"/>
</dbReference>
<name>Q24HJ5_TETTS</name>
<keyword evidence="1" id="KW-0175">Coiled coil</keyword>
<feature type="coiled-coil region" evidence="1">
    <location>
        <begin position="635"/>
        <end position="662"/>
    </location>
</feature>
<dbReference type="InterPro" id="IPR011990">
    <property type="entry name" value="TPR-like_helical_dom_sf"/>
</dbReference>
<dbReference type="InParanoid" id="Q24HJ5"/>
<evidence type="ECO:0000313" key="3">
    <source>
        <dbReference type="EMBL" id="EAS07236.2"/>
    </source>
</evidence>
<dbReference type="SUPFAM" id="SSF51206">
    <property type="entry name" value="cAMP-binding domain-like"/>
    <property type="match status" value="2"/>
</dbReference>
<gene>
    <name evidence="3" type="ORF">TTHERM_01001280</name>
</gene>
<evidence type="ECO:0000256" key="2">
    <source>
        <dbReference type="SAM" id="MobiDB-lite"/>
    </source>
</evidence>
<accession>Q24HJ5</accession>
<dbReference type="Gene3D" id="2.60.120.10">
    <property type="entry name" value="Jelly Rolls"/>
    <property type="match status" value="2"/>
</dbReference>
<evidence type="ECO:0000313" key="4">
    <source>
        <dbReference type="Proteomes" id="UP000009168"/>
    </source>
</evidence>
<reference evidence="4" key="1">
    <citation type="journal article" date="2006" name="PLoS Biol.">
        <title>Macronuclear genome sequence of the ciliate Tetrahymena thermophila, a model eukaryote.</title>
        <authorList>
            <person name="Eisen J.A."/>
            <person name="Coyne R.S."/>
            <person name="Wu M."/>
            <person name="Wu D."/>
            <person name="Thiagarajan M."/>
            <person name="Wortman J.R."/>
            <person name="Badger J.H."/>
            <person name="Ren Q."/>
            <person name="Amedeo P."/>
            <person name="Jones K.M."/>
            <person name="Tallon L.J."/>
            <person name="Delcher A.L."/>
            <person name="Salzberg S.L."/>
            <person name="Silva J.C."/>
            <person name="Haas B.J."/>
            <person name="Majoros W.H."/>
            <person name="Farzad M."/>
            <person name="Carlton J.M."/>
            <person name="Smith R.K. Jr."/>
            <person name="Garg J."/>
            <person name="Pearlman R.E."/>
            <person name="Karrer K.M."/>
            <person name="Sun L."/>
            <person name="Manning G."/>
            <person name="Elde N.C."/>
            <person name="Turkewitz A.P."/>
            <person name="Asai D.J."/>
            <person name="Wilkes D.E."/>
            <person name="Wang Y."/>
            <person name="Cai H."/>
            <person name="Collins K."/>
            <person name="Stewart B.A."/>
            <person name="Lee S.R."/>
            <person name="Wilamowska K."/>
            <person name="Weinberg Z."/>
            <person name="Ruzzo W.L."/>
            <person name="Wloga D."/>
            <person name="Gaertig J."/>
            <person name="Frankel J."/>
            <person name="Tsao C.-C."/>
            <person name="Gorovsky M.A."/>
            <person name="Keeling P.J."/>
            <person name="Waller R.F."/>
            <person name="Patron N.J."/>
            <person name="Cherry J.M."/>
            <person name="Stover N.A."/>
            <person name="Krieger C.J."/>
            <person name="del Toro C."/>
            <person name="Ryder H.F."/>
            <person name="Williamson S.C."/>
            <person name="Barbeau R.A."/>
            <person name="Hamilton E.P."/>
            <person name="Orias E."/>
        </authorList>
    </citation>
    <scope>NUCLEOTIDE SEQUENCE [LARGE SCALE GENOMIC DNA]</scope>
    <source>
        <strain evidence="4">SB210</strain>
    </source>
</reference>
<dbReference type="InterPro" id="IPR014710">
    <property type="entry name" value="RmlC-like_jellyroll"/>
</dbReference>
<dbReference type="Gene3D" id="1.25.40.10">
    <property type="entry name" value="Tetratricopeptide repeat domain"/>
    <property type="match status" value="1"/>
</dbReference>
<feature type="region of interest" description="Disordered" evidence="2">
    <location>
        <begin position="526"/>
        <end position="545"/>
    </location>
</feature>
<dbReference type="HOGENOM" id="CLU_264792_0_0_1"/>
<dbReference type="GeneID" id="7839654"/>
<evidence type="ECO:0000256" key="1">
    <source>
        <dbReference type="SAM" id="Coils"/>
    </source>
</evidence>
<dbReference type="SUPFAM" id="SSF48452">
    <property type="entry name" value="TPR-like"/>
    <property type="match status" value="1"/>
</dbReference>
<keyword evidence="4" id="KW-1185">Reference proteome</keyword>